<protein>
    <recommendedName>
        <fullName evidence="1">Rhodanese domain-containing protein</fullName>
    </recommendedName>
</protein>
<dbReference type="Pfam" id="PF00581">
    <property type="entry name" value="Rhodanese"/>
    <property type="match status" value="1"/>
</dbReference>
<dbReference type="OrthoDB" id="9791096at2"/>
<comment type="caution">
    <text evidence="2">The sequence shown here is derived from an EMBL/GenBank/DDBJ whole genome shotgun (WGS) entry which is preliminary data.</text>
</comment>
<gene>
    <name evidence="2" type="ORF">A7985_23835</name>
</gene>
<dbReference type="Proteomes" id="UP000093366">
    <property type="component" value="Unassembled WGS sequence"/>
</dbReference>
<proteinExistence type="predicted"/>
<dbReference type="CDD" id="cd00158">
    <property type="entry name" value="RHOD"/>
    <property type="match status" value="1"/>
</dbReference>
<organism evidence="2 3">
    <name type="scientific">Pseudoalteromonas luteoviolacea</name>
    <dbReference type="NCBI Taxonomy" id="43657"/>
    <lineage>
        <taxon>Bacteria</taxon>
        <taxon>Pseudomonadati</taxon>
        <taxon>Pseudomonadota</taxon>
        <taxon>Gammaproteobacteria</taxon>
        <taxon>Alteromonadales</taxon>
        <taxon>Pseudoalteromonadaceae</taxon>
        <taxon>Pseudoalteromonas</taxon>
    </lineage>
</organism>
<dbReference type="SUPFAM" id="SSF52821">
    <property type="entry name" value="Rhodanese/Cell cycle control phosphatase"/>
    <property type="match status" value="1"/>
</dbReference>
<dbReference type="EMBL" id="MAUJ01000016">
    <property type="protein sequence ID" value="OCQ18363.1"/>
    <property type="molecule type" value="Genomic_DNA"/>
</dbReference>
<dbReference type="InterPro" id="IPR001763">
    <property type="entry name" value="Rhodanese-like_dom"/>
</dbReference>
<dbReference type="InterPro" id="IPR036873">
    <property type="entry name" value="Rhodanese-like_dom_sf"/>
</dbReference>
<evidence type="ECO:0000259" key="1">
    <source>
        <dbReference type="PROSITE" id="PS50206"/>
    </source>
</evidence>
<dbReference type="SMART" id="SM00450">
    <property type="entry name" value="RHOD"/>
    <property type="match status" value="1"/>
</dbReference>
<evidence type="ECO:0000313" key="2">
    <source>
        <dbReference type="EMBL" id="OCQ18363.1"/>
    </source>
</evidence>
<sequence>MLTTTQSLIQSVKSTIRCIDANQAQHEIMGMTALLIDVREPHEHQQQAPKDAINIPRGMLEFTLPQKAPNLDSALYLHCAIGGRAVLAAEQLHRIGYTNITAIDSPVAQLCEVLGD</sequence>
<dbReference type="RefSeq" id="WP_065792917.1">
    <property type="nucleotide sequence ID" value="NZ_MAUJ01000016.1"/>
</dbReference>
<name>A0A1C0TJB9_9GAMM</name>
<reference evidence="3" key="1">
    <citation type="submission" date="2016-07" db="EMBL/GenBank/DDBJ databases">
        <authorList>
            <person name="Florea S."/>
            <person name="Webb J.S."/>
            <person name="Jaromczyk J."/>
            <person name="Schardl C.L."/>
        </authorList>
    </citation>
    <scope>NUCLEOTIDE SEQUENCE [LARGE SCALE GENOMIC DNA]</scope>
    <source>
        <strain evidence="3">IPB1</strain>
    </source>
</reference>
<evidence type="ECO:0000313" key="3">
    <source>
        <dbReference type="Proteomes" id="UP000093366"/>
    </source>
</evidence>
<dbReference type="AlphaFoldDB" id="A0A1C0TJB9"/>
<accession>A0A1C0TJB9</accession>
<dbReference type="Gene3D" id="3.40.250.10">
    <property type="entry name" value="Rhodanese-like domain"/>
    <property type="match status" value="1"/>
</dbReference>
<feature type="domain" description="Rhodanese" evidence="1">
    <location>
        <begin position="33"/>
        <end position="106"/>
    </location>
</feature>
<dbReference type="PROSITE" id="PS50206">
    <property type="entry name" value="RHODANESE_3"/>
    <property type="match status" value="1"/>
</dbReference>